<accession>A0ABR3DFU7</accession>
<proteinExistence type="predicted"/>
<name>A0ABR3DFU7_NEUIN</name>
<gene>
    <name evidence="1" type="ORF">QR685DRAFT_439420</name>
</gene>
<comment type="caution">
    <text evidence="1">The sequence shown here is derived from an EMBL/GenBank/DDBJ whole genome shotgun (WGS) entry which is preliminary data.</text>
</comment>
<sequence length="284" mass="32890">MQSTDPGNTQGLSTRYINYCPPDLPWQEVTNAESLRTHCLRRGLLDDGDVPALQQRLKEYQQAHKDEHEDRGVPWRLEPDEACILANAATGTRCQLIQVKDISSFEGKRWRWLEKRFTLYTRELGAFPVFISKNPRCGCTAKQNAFLLDELDYIFASNPFFFFFPNQNPGRVPQVNVVPSPACVICFQAADSIPLRPILLQECTKCRHMAHKECLHIFNSARNPSQLNICILCEDEIHWACPEWVYYPLAEPEKWIDEKNMDKSLHETKLAAMLNSEYKSRRQE</sequence>
<dbReference type="Proteomes" id="UP001451303">
    <property type="component" value="Unassembled WGS sequence"/>
</dbReference>
<reference evidence="1 2" key="1">
    <citation type="submission" date="2023-09" db="EMBL/GenBank/DDBJ databases">
        <title>Multi-omics analysis of a traditional fermented food reveals byproduct-associated fungal strains for waste-to-food upcycling.</title>
        <authorList>
            <consortium name="Lawrence Berkeley National Laboratory"/>
            <person name="Rekdal V.M."/>
            <person name="Villalobos-Escobedo J.M."/>
            <person name="Rodriguez-Valeron N."/>
            <person name="Garcia M.O."/>
            <person name="Vasquez D.P."/>
            <person name="Damayanti I."/>
            <person name="Sorensen P.M."/>
            <person name="Baidoo E.E."/>
            <person name="De Carvalho A.C."/>
            <person name="Riley R."/>
            <person name="Lipzen A."/>
            <person name="He G."/>
            <person name="Yan M."/>
            <person name="Haridas S."/>
            <person name="Daum C."/>
            <person name="Yoshinaga Y."/>
            <person name="Ng V."/>
            <person name="Grigoriev I.V."/>
            <person name="Munk R."/>
            <person name="Nuraida L."/>
            <person name="Wijaya C.H."/>
            <person name="Morales P.-C."/>
            <person name="Keasling J.D."/>
        </authorList>
    </citation>
    <scope>NUCLEOTIDE SEQUENCE [LARGE SCALE GENOMIC DNA]</scope>
    <source>
        <strain evidence="1 2">FGSC 2613</strain>
    </source>
</reference>
<evidence type="ECO:0000313" key="2">
    <source>
        <dbReference type="Proteomes" id="UP001451303"/>
    </source>
</evidence>
<evidence type="ECO:0008006" key="3">
    <source>
        <dbReference type="Google" id="ProtNLM"/>
    </source>
</evidence>
<organism evidence="1 2">
    <name type="scientific">Neurospora intermedia</name>
    <dbReference type="NCBI Taxonomy" id="5142"/>
    <lineage>
        <taxon>Eukaryota</taxon>
        <taxon>Fungi</taxon>
        <taxon>Dikarya</taxon>
        <taxon>Ascomycota</taxon>
        <taxon>Pezizomycotina</taxon>
        <taxon>Sordariomycetes</taxon>
        <taxon>Sordariomycetidae</taxon>
        <taxon>Sordariales</taxon>
        <taxon>Sordariaceae</taxon>
        <taxon>Neurospora</taxon>
    </lineage>
</organism>
<protein>
    <recommendedName>
        <fullName evidence="3">RING-type domain-containing protein</fullName>
    </recommendedName>
</protein>
<keyword evidence="2" id="KW-1185">Reference proteome</keyword>
<evidence type="ECO:0000313" key="1">
    <source>
        <dbReference type="EMBL" id="KAL0471549.1"/>
    </source>
</evidence>
<dbReference type="EMBL" id="JAVLET010000003">
    <property type="protein sequence ID" value="KAL0471549.1"/>
    <property type="molecule type" value="Genomic_DNA"/>
</dbReference>